<evidence type="ECO:0000256" key="1">
    <source>
        <dbReference type="ARBA" id="ARBA00001947"/>
    </source>
</evidence>
<accession>A0AAU7VPG7</accession>
<evidence type="ECO:0000259" key="3">
    <source>
        <dbReference type="PROSITE" id="PS51494"/>
    </source>
</evidence>
<dbReference type="Gene3D" id="2.30.42.10">
    <property type="match status" value="1"/>
</dbReference>
<comment type="cofactor">
    <cofactor evidence="1">
        <name>Zn(2+)</name>
        <dbReference type="ChEBI" id="CHEBI:29105"/>
    </cofactor>
</comment>
<dbReference type="SUPFAM" id="SSF50156">
    <property type="entry name" value="PDZ domain-like"/>
    <property type="match status" value="1"/>
</dbReference>
<proteinExistence type="predicted"/>
<dbReference type="RefSeq" id="WP_350344681.1">
    <property type="nucleotide sequence ID" value="NZ_CP158367.1"/>
</dbReference>
<dbReference type="SMART" id="SM00228">
    <property type="entry name" value="PDZ"/>
    <property type="match status" value="1"/>
</dbReference>
<dbReference type="AlphaFoldDB" id="A0AAU7VPG7"/>
<dbReference type="PROSITE" id="PS51494">
    <property type="entry name" value="SPOIVB"/>
    <property type="match status" value="1"/>
</dbReference>
<dbReference type="GO" id="GO:0006508">
    <property type="term" value="P:proteolysis"/>
    <property type="evidence" value="ECO:0007669"/>
    <property type="project" value="InterPro"/>
</dbReference>
<dbReference type="Pfam" id="PF05580">
    <property type="entry name" value="Peptidase_S55"/>
    <property type="match status" value="1"/>
</dbReference>
<dbReference type="PANTHER" id="PTHR42837:SF2">
    <property type="entry name" value="MEMBRANE METALLOPROTEASE ARASP2, CHLOROPLASTIC-RELATED"/>
    <property type="match status" value="1"/>
</dbReference>
<dbReference type="InterPro" id="IPR008763">
    <property type="entry name" value="Peptidase_S55"/>
</dbReference>
<protein>
    <submittedName>
        <fullName evidence="4">SpoIVB peptidase</fullName>
        <ecNumber evidence="4">3.4.21.116</ecNumber>
    </submittedName>
</protein>
<organism evidence="4">
    <name type="scientific">Proteinivorax tanatarense</name>
    <dbReference type="NCBI Taxonomy" id="1260629"/>
    <lineage>
        <taxon>Bacteria</taxon>
        <taxon>Bacillati</taxon>
        <taxon>Bacillota</taxon>
        <taxon>Clostridia</taxon>
        <taxon>Eubacteriales</taxon>
        <taxon>Proteinivoracaceae</taxon>
        <taxon>Proteinivorax</taxon>
    </lineage>
</organism>
<reference evidence="4" key="1">
    <citation type="journal article" date="2013" name="Extremophiles">
        <title>Proteinivorax tanatarense gen. nov., sp. nov., an anaerobic, haloalkaliphilic, proteolytic bacterium isolated from a decaying algal bloom, and proposal of Proteinivoraceae fam. nov.</title>
        <authorList>
            <person name="Kevbrin V."/>
            <person name="Boltyanskaya Y."/>
            <person name="Zhilina T."/>
            <person name="Kolganova T."/>
            <person name="Lavrentjeva E."/>
            <person name="Kuznetsov B."/>
        </authorList>
    </citation>
    <scope>NUCLEOTIDE SEQUENCE</scope>
    <source>
        <strain evidence="4">Z-910T</strain>
    </source>
</reference>
<dbReference type="InterPro" id="IPR004387">
    <property type="entry name" value="Pept_M50_Zn"/>
</dbReference>
<dbReference type="GO" id="GO:0004222">
    <property type="term" value="F:metalloendopeptidase activity"/>
    <property type="evidence" value="ECO:0007669"/>
    <property type="project" value="InterPro"/>
</dbReference>
<evidence type="ECO:0000313" key="4">
    <source>
        <dbReference type="EMBL" id="XBX75946.1"/>
    </source>
</evidence>
<dbReference type="EMBL" id="CP158367">
    <property type="protein sequence ID" value="XBX75946.1"/>
    <property type="molecule type" value="Genomic_DNA"/>
</dbReference>
<dbReference type="InterPro" id="IPR001478">
    <property type="entry name" value="PDZ"/>
</dbReference>
<dbReference type="GO" id="GO:0016020">
    <property type="term" value="C:membrane"/>
    <property type="evidence" value="ECO:0007669"/>
    <property type="project" value="InterPro"/>
</dbReference>
<dbReference type="EC" id="3.4.21.116" evidence="4"/>
<dbReference type="InterPro" id="IPR041489">
    <property type="entry name" value="PDZ_6"/>
</dbReference>
<reference evidence="4" key="2">
    <citation type="submission" date="2024-06" db="EMBL/GenBank/DDBJ databases">
        <authorList>
            <person name="Petrova K.O."/>
            <person name="Toshchakov S.V."/>
            <person name="Boltjanskaja Y.V."/>
            <person name="Kevbrin V."/>
        </authorList>
    </citation>
    <scope>NUCLEOTIDE SEQUENCE</scope>
    <source>
        <strain evidence="4">Z-910T</strain>
    </source>
</reference>
<dbReference type="NCBIfam" id="TIGR02860">
    <property type="entry name" value="spore_IV_B"/>
    <property type="match status" value="1"/>
</dbReference>
<keyword evidence="4" id="KW-0378">Hydrolase</keyword>
<dbReference type="PROSITE" id="PS50106">
    <property type="entry name" value="PDZ"/>
    <property type="match status" value="1"/>
</dbReference>
<gene>
    <name evidence="4" type="primary">spoIVB</name>
    <name evidence="4" type="ORF">PRVXT_001110</name>
</gene>
<sequence>MCKFGRKKALGGLLALMITIMAFSSPMRTYYSIPNDLRLFTGQEHYLDFGLPMGVSVKGEASDLYINGEPVSPDSLSLDTSETLAILPSESGSYELSFNLLGLIPLRKVNVEVVPPVEVIPGGESIGVKVSDEGVVVVGTDKVYSDRGSIKPAKEAGIQPGDVILKINEQKVNNISEASAAIKKSAGEKILFTVRREDEIFDAKVSPEKCKETNSYRIGLFIKDTTAGVGTLTFIDPKTKAYGALGHIIMDRNNNPLDLEYGSVVEANITGLIQSKAGNPGEKRGMFKGSDTFHGNINTNSHFGIFGKLDEMGNIQSKETVEIGLKHQVQTGPAQIMTVVEGDKVETFDVEIDKIINQSSPQTKGMVIKITDERLLDKTGGIIQGMSGSPIIQDEKLVGAVTHVFVNEPSKGYGCFIEWMILESDMLN</sequence>
<evidence type="ECO:0000259" key="2">
    <source>
        <dbReference type="PROSITE" id="PS50106"/>
    </source>
</evidence>
<dbReference type="InterPro" id="IPR036034">
    <property type="entry name" value="PDZ_sf"/>
</dbReference>
<dbReference type="PANTHER" id="PTHR42837">
    <property type="entry name" value="REGULATOR OF SIGMA-E PROTEASE RSEP"/>
    <property type="match status" value="1"/>
</dbReference>
<name>A0AAU7VPG7_9FIRM</name>
<feature type="domain" description="PDZ" evidence="2">
    <location>
        <begin position="116"/>
        <end position="197"/>
    </location>
</feature>
<dbReference type="InterPro" id="IPR014219">
    <property type="entry name" value="SpoIVB"/>
</dbReference>
<dbReference type="Pfam" id="PF17820">
    <property type="entry name" value="PDZ_6"/>
    <property type="match status" value="1"/>
</dbReference>
<feature type="domain" description="Peptidase S55" evidence="3">
    <location>
        <begin position="199"/>
        <end position="428"/>
    </location>
</feature>